<dbReference type="Proteomes" id="UP001597561">
    <property type="component" value="Unassembled WGS sequence"/>
</dbReference>
<dbReference type="InterPro" id="IPR046348">
    <property type="entry name" value="SIS_dom_sf"/>
</dbReference>
<dbReference type="EMBL" id="JBHUPG010000001">
    <property type="protein sequence ID" value="MFD2910503.1"/>
    <property type="molecule type" value="Genomic_DNA"/>
</dbReference>
<dbReference type="InterPro" id="IPR047640">
    <property type="entry name" value="RpiR-like"/>
</dbReference>
<reference evidence="7" key="1">
    <citation type="journal article" date="2019" name="Int. J. Syst. Evol. Microbiol.">
        <title>The Global Catalogue of Microorganisms (GCM) 10K type strain sequencing project: providing services to taxonomists for standard genome sequencing and annotation.</title>
        <authorList>
            <consortium name="The Broad Institute Genomics Platform"/>
            <consortium name="The Broad Institute Genome Sequencing Center for Infectious Disease"/>
            <person name="Wu L."/>
            <person name="Ma J."/>
        </authorList>
    </citation>
    <scope>NUCLEOTIDE SEQUENCE [LARGE SCALE GENOMIC DNA]</scope>
    <source>
        <strain evidence="7">KCTC 13528</strain>
    </source>
</reference>
<keyword evidence="3" id="KW-0804">Transcription</keyword>
<evidence type="ECO:0000256" key="1">
    <source>
        <dbReference type="ARBA" id="ARBA00023015"/>
    </source>
</evidence>
<keyword evidence="7" id="KW-1185">Reference proteome</keyword>
<dbReference type="InterPro" id="IPR001347">
    <property type="entry name" value="SIS_dom"/>
</dbReference>
<feature type="domain" description="HTH rpiR-type" evidence="4">
    <location>
        <begin position="5"/>
        <end position="81"/>
    </location>
</feature>
<keyword evidence="1" id="KW-0805">Transcription regulation</keyword>
<keyword evidence="2" id="KW-0238">DNA-binding</keyword>
<feature type="domain" description="SIS" evidence="5">
    <location>
        <begin position="126"/>
        <end position="266"/>
    </location>
</feature>
<sequence>MADKPDIKLLIRSYANSFTKTEKKIADYIMNNIQEAVYLSVTDMAEKADVGETTVLRFCRKLNFRGFQDFKISLARTSSAGSDQSGEDGQEFSGDKEKRVSHVINTHIEVIKDTSQYADAESIEKVVQYIVESDKISFFGVGTSGLVSAQAAHTFLRIGKPSEAVQDCHFQAMAASMLSEKDTAFGISVSGETKDTIDHLKIAKTRGARIVAMTSSARSAITKIADITLLVAGKENPLHGSSITSIMSQLSVIDVLYNGVLEQTKDTALEVRERTARAVSDKQS</sequence>
<accession>A0ABW5ZEF3</accession>
<dbReference type="InterPro" id="IPR035472">
    <property type="entry name" value="RpiR-like_SIS"/>
</dbReference>
<evidence type="ECO:0000256" key="3">
    <source>
        <dbReference type="ARBA" id="ARBA00023163"/>
    </source>
</evidence>
<gene>
    <name evidence="6" type="ORF">ACFS5P_01290</name>
</gene>
<dbReference type="Gene3D" id="3.40.50.10490">
    <property type="entry name" value="Glucose-6-phosphate isomerase like protein, domain 1"/>
    <property type="match status" value="1"/>
</dbReference>
<dbReference type="PROSITE" id="PS51071">
    <property type="entry name" value="HTH_RPIR"/>
    <property type="match status" value="1"/>
</dbReference>
<dbReference type="Pfam" id="PF01380">
    <property type="entry name" value="SIS"/>
    <property type="match status" value="1"/>
</dbReference>
<proteinExistence type="predicted"/>
<dbReference type="SUPFAM" id="SSF53697">
    <property type="entry name" value="SIS domain"/>
    <property type="match status" value="1"/>
</dbReference>
<protein>
    <submittedName>
        <fullName evidence="6">MurR/RpiR family transcriptional regulator</fullName>
    </submittedName>
</protein>
<dbReference type="InterPro" id="IPR000281">
    <property type="entry name" value="HTH_RpiR"/>
</dbReference>
<dbReference type="PANTHER" id="PTHR30514:SF1">
    <property type="entry name" value="HTH-TYPE TRANSCRIPTIONAL REGULATOR HEXR-RELATED"/>
    <property type="match status" value="1"/>
</dbReference>
<evidence type="ECO:0000259" key="4">
    <source>
        <dbReference type="PROSITE" id="PS51071"/>
    </source>
</evidence>
<dbReference type="CDD" id="cd05013">
    <property type="entry name" value="SIS_RpiR"/>
    <property type="match status" value="1"/>
</dbReference>
<dbReference type="PANTHER" id="PTHR30514">
    <property type="entry name" value="GLUCOKINASE"/>
    <property type="match status" value="1"/>
</dbReference>
<dbReference type="RefSeq" id="WP_204730167.1">
    <property type="nucleotide sequence ID" value="NZ_JAFBDK010000014.1"/>
</dbReference>
<evidence type="ECO:0000256" key="2">
    <source>
        <dbReference type="ARBA" id="ARBA00023125"/>
    </source>
</evidence>
<evidence type="ECO:0000259" key="5">
    <source>
        <dbReference type="PROSITE" id="PS51464"/>
    </source>
</evidence>
<dbReference type="Gene3D" id="1.10.10.10">
    <property type="entry name" value="Winged helix-like DNA-binding domain superfamily/Winged helix DNA-binding domain"/>
    <property type="match status" value="1"/>
</dbReference>
<organism evidence="6 7">
    <name type="scientific">Jeotgalibacillus terrae</name>
    <dbReference type="NCBI Taxonomy" id="587735"/>
    <lineage>
        <taxon>Bacteria</taxon>
        <taxon>Bacillati</taxon>
        <taxon>Bacillota</taxon>
        <taxon>Bacilli</taxon>
        <taxon>Bacillales</taxon>
        <taxon>Caryophanaceae</taxon>
        <taxon>Jeotgalibacillus</taxon>
    </lineage>
</organism>
<dbReference type="SUPFAM" id="SSF46689">
    <property type="entry name" value="Homeodomain-like"/>
    <property type="match status" value="1"/>
</dbReference>
<comment type="caution">
    <text evidence="6">The sequence shown here is derived from an EMBL/GenBank/DDBJ whole genome shotgun (WGS) entry which is preliminary data.</text>
</comment>
<evidence type="ECO:0000313" key="6">
    <source>
        <dbReference type="EMBL" id="MFD2910503.1"/>
    </source>
</evidence>
<evidence type="ECO:0000313" key="7">
    <source>
        <dbReference type="Proteomes" id="UP001597561"/>
    </source>
</evidence>
<name>A0ABW5ZEF3_9BACL</name>
<dbReference type="InterPro" id="IPR036388">
    <property type="entry name" value="WH-like_DNA-bd_sf"/>
</dbReference>
<dbReference type="PROSITE" id="PS51464">
    <property type="entry name" value="SIS"/>
    <property type="match status" value="1"/>
</dbReference>
<dbReference type="Pfam" id="PF01418">
    <property type="entry name" value="HTH_6"/>
    <property type="match status" value="1"/>
</dbReference>
<dbReference type="InterPro" id="IPR009057">
    <property type="entry name" value="Homeodomain-like_sf"/>
</dbReference>